<organism evidence="1 2">
    <name type="scientific">Psophocarpus tetragonolobus</name>
    <name type="common">Winged bean</name>
    <name type="synonym">Dolichos tetragonolobus</name>
    <dbReference type="NCBI Taxonomy" id="3891"/>
    <lineage>
        <taxon>Eukaryota</taxon>
        <taxon>Viridiplantae</taxon>
        <taxon>Streptophyta</taxon>
        <taxon>Embryophyta</taxon>
        <taxon>Tracheophyta</taxon>
        <taxon>Spermatophyta</taxon>
        <taxon>Magnoliopsida</taxon>
        <taxon>eudicotyledons</taxon>
        <taxon>Gunneridae</taxon>
        <taxon>Pentapetalae</taxon>
        <taxon>rosids</taxon>
        <taxon>fabids</taxon>
        <taxon>Fabales</taxon>
        <taxon>Fabaceae</taxon>
        <taxon>Papilionoideae</taxon>
        <taxon>50 kb inversion clade</taxon>
        <taxon>NPAAA clade</taxon>
        <taxon>indigoferoid/millettioid clade</taxon>
        <taxon>Phaseoleae</taxon>
        <taxon>Psophocarpus</taxon>
    </lineage>
</organism>
<proteinExistence type="predicted"/>
<dbReference type="AlphaFoldDB" id="A0AAN9XHP2"/>
<dbReference type="EMBL" id="JAYMYS010000005">
    <property type="protein sequence ID" value="KAK7392496.1"/>
    <property type="molecule type" value="Genomic_DNA"/>
</dbReference>
<sequence length="75" mass="8657">MFFSLATLYSLFCVSMKSVSNYVLFFPLKQRSPLGDIVDSCMLSHLATCLTVRKLDYDKEFFSFFARRHASLSDL</sequence>
<keyword evidence="2" id="KW-1185">Reference proteome</keyword>
<name>A0AAN9XHP2_PSOTE</name>
<protein>
    <submittedName>
        <fullName evidence="1">Uncharacterized protein</fullName>
    </submittedName>
</protein>
<dbReference type="Proteomes" id="UP001386955">
    <property type="component" value="Unassembled WGS sequence"/>
</dbReference>
<evidence type="ECO:0000313" key="2">
    <source>
        <dbReference type="Proteomes" id="UP001386955"/>
    </source>
</evidence>
<comment type="caution">
    <text evidence="1">The sequence shown here is derived from an EMBL/GenBank/DDBJ whole genome shotgun (WGS) entry which is preliminary data.</text>
</comment>
<evidence type="ECO:0000313" key="1">
    <source>
        <dbReference type="EMBL" id="KAK7392496.1"/>
    </source>
</evidence>
<accession>A0AAN9XHP2</accession>
<reference evidence="1 2" key="1">
    <citation type="submission" date="2024-01" db="EMBL/GenBank/DDBJ databases">
        <title>The genomes of 5 underutilized Papilionoideae crops provide insights into root nodulation and disease resistanc.</title>
        <authorList>
            <person name="Jiang F."/>
        </authorList>
    </citation>
    <scope>NUCLEOTIDE SEQUENCE [LARGE SCALE GENOMIC DNA]</scope>
    <source>
        <strain evidence="1">DUOXIRENSHENG_FW03</strain>
        <tissue evidence="1">Leaves</tissue>
    </source>
</reference>
<gene>
    <name evidence="1" type="ORF">VNO78_20936</name>
</gene>